<dbReference type="PANTHER" id="PTHR12639">
    <property type="entry name" value="VITAMIN K-DEPENDENT GAMMA-CARBOXYLASE"/>
    <property type="match status" value="1"/>
</dbReference>
<organism evidence="9 10">
    <name type="scientific">Salmo trutta</name>
    <name type="common">Brown trout</name>
    <dbReference type="NCBI Taxonomy" id="8032"/>
    <lineage>
        <taxon>Eukaryota</taxon>
        <taxon>Metazoa</taxon>
        <taxon>Chordata</taxon>
        <taxon>Craniata</taxon>
        <taxon>Vertebrata</taxon>
        <taxon>Euteleostomi</taxon>
        <taxon>Actinopterygii</taxon>
        <taxon>Neopterygii</taxon>
        <taxon>Teleostei</taxon>
        <taxon>Protacanthopterygii</taxon>
        <taxon>Salmoniformes</taxon>
        <taxon>Salmonidae</taxon>
        <taxon>Salmoninae</taxon>
        <taxon>Salmo</taxon>
    </lineage>
</organism>
<feature type="transmembrane region" description="Helical" evidence="7">
    <location>
        <begin position="232"/>
        <end position="254"/>
    </location>
</feature>
<comment type="subcellular location">
    <subcellularLocation>
        <location evidence="1">Endomembrane system</location>
        <topology evidence="1">Multi-pass membrane protein</topology>
    </subcellularLocation>
</comment>
<keyword evidence="5" id="KW-1015">Disulfide bond</keyword>
<dbReference type="Ensembl" id="ENSSTUT00000016206.1">
    <property type="protein sequence ID" value="ENSSTUP00000015349.1"/>
    <property type="gene ID" value="ENSSTUG00000007033.1"/>
</dbReference>
<reference evidence="9" key="1">
    <citation type="submission" date="2025-08" db="UniProtKB">
        <authorList>
            <consortium name="Ensembl"/>
        </authorList>
    </citation>
    <scope>IDENTIFICATION</scope>
</reference>
<dbReference type="AlphaFoldDB" id="A0A673WTH2"/>
<keyword evidence="4 7" id="KW-0472">Membrane</keyword>
<evidence type="ECO:0000256" key="2">
    <source>
        <dbReference type="ARBA" id="ARBA00022692"/>
    </source>
</evidence>
<evidence type="ECO:0000259" key="8">
    <source>
        <dbReference type="SMART" id="SM00752"/>
    </source>
</evidence>
<name>A0A673WTH2_SALTR</name>
<feature type="transmembrane region" description="Helical" evidence="7">
    <location>
        <begin position="328"/>
        <end position="348"/>
    </location>
</feature>
<protein>
    <recommendedName>
        <fullName evidence="8">HTTM-like domain-containing protein</fullName>
    </recommendedName>
</protein>
<reference evidence="9" key="2">
    <citation type="submission" date="2025-09" db="UniProtKB">
        <authorList>
            <consortium name="Ensembl"/>
        </authorList>
    </citation>
    <scope>IDENTIFICATION</scope>
</reference>
<keyword evidence="3 7" id="KW-1133">Transmembrane helix</keyword>
<dbReference type="GO" id="GO:0019842">
    <property type="term" value="F:vitamin binding"/>
    <property type="evidence" value="ECO:0007669"/>
    <property type="project" value="TreeGrafter"/>
</dbReference>
<evidence type="ECO:0000313" key="9">
    <source>
        <dbReference type="Ensembl" id="ENSSTUP00000015349.1"/>
    </source>
</evidence>
<evidence type="ECO:0000256" key="4">
    <source>
        <dbReference type="ARBA" id="ARBA00023136"/>
    </source>
</evidence>
<evidence type="ECO:0000256" key="6">
    <source>
        <dbReference type="ARBA" id="ARBA00023239"/>
    </source>
</evidence>
<dbReference type="InterPro" id="IPR011020">
    <property type="entry name" value="HTTM-like"/>
</dbReference>
<dbReference type="Proteomes" id="UP000472277">
    <property type="component" value="Chromosome 23"/>
</dbReference>
<dbReference type="GO" id="GO:0008488">
    <property type="term" value="F:gamma-glutamyl carboxylase activity"/>
    <property type="evidence" value="ECO:0007669"/>
    <property type="project" value="InterPro"/>
</dbReference>
<dbReference type="OMA" id="FMSEAMM"/>
<evidence type="ECO:0000256" key="7">
    <source>
        <dbReference type="SAM" id="Phobius"/>
    </source>
</evidence>
<dbReference type="GeneTree" id="ENSGT00390000014909"/>
<evidence type="ECO:0000256" key="1">
    <source>
        <dbReference type="ARBA" id="ARBA00004127"/>
    </source>
</evidence>
<accession>A0A673WTH2</accession>
<feature type="transmembrane region" description="Helical" evidence="7">
    <location>
        <begin position="100"/>
        <end position="133"/>
    </location>
</feature>
<dbReference type="GO" id="GO:0012505">
    <property type="term" value="C:endomembrane system"/>
    <property type="evidence" value="ECO:0007669"/>
    <property type="project" value="UniProtKB-SubCell"/>
</dbReference>
<dbReference type="InterPro" id="IPR007782">
    <property type="entry name" value="VKG_COase"/>
</dbReference>
<dbReference type="SMART" id="SM00752">
    <property type="entry name" value="HTTM"/>
    <property type="match status" value="1"/>
</dbReference>
<keyword evidence="6" id="KW-0456">Lyase</keyword>
<feature type="domain" description="HTTM-like" evidence="8">
    <location>
        <begin position="45"/>
        <end position="296"/>
    </location>
</feature>
<keyword evidence="10" id="KW-1185">Reference proteome</keyword>
<dbReference type="PANTHER" id="PTHR12639:SF6">
    <property type="entry name" value="VITAMIN K-DEPENDENT GAMMA-CARBOXYLASE"/>
    <property type="match status" value="1"/>
</dbReference>
<keyword evidence="2 7" id="KW-0812">Transmembrane</keyword>
<dbReference type="InParanoid" id="A0A673WTH2"/>
<dbReference type="InterPro" id="IPR053934">
    <property type="entry name" value="HTTM_dom"/>
</dbReference>
<evidence type="ECO:0000313" key="10">
    <source>
        <dbReference type="Proteomes" id="UP000472277"/>
    </source>
</evidence>
<dbReference type="Pfam" id="PF05090">
    <property type="entry name" value="HTTM"/>
    <property type="match status" value="1"/>
</dbReference>
<proteinExistence type="predicted"/>
<evidence type="ECO:0000256" key="3">
    <source>
        <dbReference type="ARBA" id="ARBA00022989"/>
    </source>
</evidence>
<evidence type="ECO:0000256" key="5">
    <source>
        <dbReference type="ARBA" id="ARBA00023157"/>
    </source>
</evidence>
<sequence length="349" mass="40522">MQIPQAQDMAPTAERVVESESRMKHLFGFEKEDLSSWHHQVYLLNHPTNPASLGIFHFLFGMIMTIDITQERGHSHLDGASVCRIHLFNFLQPLPLDYMYLVYVVMLFGAVGIMLGCFYRLSCLIFISTYWYIFFLDKTAWNNHSYLYGLIGFQLTFMDANRYWSVDGLRNPKKNNAQVPLWNYTLLRFQVCAKFIILNPWKLTGWGGYSMSYLAHHWLFDLFRMILPNEMVSLLVVHGGGLCLDLSAGSLLFFDATRPFGIFFVNYFPCMNSQLFSIGENPLINCIYPLFCYPDWPRNFFSRFPEFLRPVLPLTGVEGGFVEVKLNIHPAVLIWSAVLFFIFILPVFN</sequence>